<dbReference type="KEGG" id="cly:Celly_1471"/>
<gene>
    <name evidence="1" type="ordered locus">Celly_1471</name>
</gene>
<reference evidence="1 2" key="1">
    <citation type="journal article" date="2011" name="Stand. Genomic Sci.">
        <title>Complete genome sequence of Cellulophaga lytica type strain (LIM- 21).</title>
        <authorList>
            <person name="Pati A."/>
            <person name="Abt B."/>
            <person name="Teshima H."/>
            <person name="Nolan M."/>
            <person name="Lapidus A."/>
            <person name="Lucas S."/>
            <person name="Hammon N."/>
            <person name="Deshpande S."/>
            <person name="Cheng J.F."/>
            <person name="Tapia R."/>
            <person name="Han C."/>
            <person name="Goodwin L."/>
            <person name="Pitluck S."/>
            <person name="Liolios K."/>
            <person name="Pagani I."/>
            <person name="Mavromatis K."/>
            <person name="Ovchinikova G."/>
            <person name="Chen A."/>
            <person name="Palaniappan K."/>
            <person name="Land M."/>
            <person name="Hauser L."/>
            <person name="Jeffries C.D."/>
            <person name="Detter J.C."/>
            <person name="Brambilla E.M."/>
            <person name="Kannan K.P."/>
            <person name="Rohde M."/>
            <person name="Spring S."/>
            <person name="Goker M."/>
            <person name="Woyke T."/>
            <person name="Bristow J."/>
            <person name="Eisen J.A."/>
            <person name="Markowitz V."/>
            <person name="Hugenholtz P."/>
            <person name="Kyrpides N.C."/>
            <person name="Klenk H.P."/>
            <person name="Ivanova N."/>
        </authorList>
    </citation>
    <scope>NUCLEOTIDE SEQUENCE [LARGE SCALE GENOMIC DNA]</scope>
    <source>
        <strain evidence="2">ATCC 23178 / DSM 7489 / JCM 8516 / NBRC 14961 / NCIMB 1423 / VKM B-1433 / Cy l20</strain>
    </source>
</reference>
<dbReference type="HOGENOM" id="CLU_130902_4_1_10"/>
<sequence length="117" mass="13021">MKAELKFMMIFSFSPNPEYQPTKKEMEQMQQEWGSFIGNIAIKEKLDSTHQLGFDGKQIAPDLSIADGILVSENKTISGNMIVKANSLNEAVEMAKDSPILKMGGSVEVRNIIPMEN</sequence>
<organism evidence="1 2">
    <name type="scientific">Cellulophaga lytica (strain ATCC 23178 / DSM 7489 / JCM 8516 / NBRC 14961 / NCIMB 1423 / VKM B-1433 / Cy l20)</name>
    <dbReference type="NCBI Taxonomy" id="867900"/>
    <lineage>
        <taxon>Bacteria</taxon>
        <taxon>Pseudomonadati</taxon>
        <taxon>Bacteroidota</taxon>
        <taxon>Flavobacteriia</taxon>
        <taxon>Flavobacteriales</taxon>
        <taxon>Flavobacteriaceae</taxon>
        <taxon>Cellulophaga</taxon>
    </lineage>
</organism>
<dbReference type="RefSeq" id="WP_013621043.1">
    <property type="nucleotide sequence ID" value="NC_015167.1"/>
</dbReference>
<dbReference type="Gene3D" id="3.30.70.1060">
    <property type="entry name" value="Dimeric alpha+beta barrel"/>
    <property type="match status" value="1"/>
</dbReference>
<dbReference type="eggNOG" id="COG3795">
    <property type="taxonomic scope" value="Bacteria"/>
</dbReference>
<keyword evidence="2" id="KW-1185">Reference proteome</keyword>
<evidence type="ECO:0000313" key="1">
    <source>
        <dbReference type="EMBL" id="ADY29296.1"/>
    </source>
</evidence>
<dbReference type="InterPro" id="IPR011008">
    <property type="entry name" value="Dimeric_a/b-barrel"/>
</dbReference>
<proteinExistence type="predicted"/>
<dbReference type="STRING" id="867900.Celly_1471"/>
<evidence type="ECO:0000313" key="2">
    <source>
        <dbReference type="Proteomes" id="UP000007487"/>
    </source>
</evidence>
<accession>F0RIG7</accession>
<dbReference type="Proteomes" id="UP000007487">
    <property type="component" value="Chromosome"/>
</dbReference>
<dbReference type="AlphaFoldDB" id="F0RIG7"/>
<protein>
    <submittedName>
        <fullName evidence="1">YCII-related protein</fullName>
    </submittedName>
</protein>
<name>F0RIG7_CELLC</name>
<dbReference type="SUPFAM" id="SSF54909">
    <property type="entry name" value="Dimeric alpha+beta barrel"/>
    <property type="match status" value="1"/>
</dbReference>
<dbReference type="EMBL" id="CP002534">
    <property type="protein sequence ID" value="ADY29296.1"/>
    <property type="molecule type" value="Genomic_DNA"/>
</dbReference>